<evidence type="ECO:0000256" key="6">
    <source>
        <dbReference type="RuleBase" id="RU361218"/>
    </source>
</evidence>
<dbReference type="InterPro" id="IPR000301">
    <property type="entry name" value="Tetraspanin_animals"/>
</dbReference>
<keyword evidence="5 6" id="KW-0472">Membrane</keyword>
<evidence type="ECO:0000256" key="5">
    <source>
        <dbReference type="ARBA" id="ARBA00023136"/>
    </source>
</evidence>
<feature type="transmembrane region" description="Helical" evidence="6">
    <location>
        <begin position="54"/>
        <end position="75"/>
    </location>
</feature>
<accession>A0A8K0EDG8</accession>
<comment type="similarity">
    <text evidence="2 6">Belongs to the tetraspanin (TM4SF) family.</text>
</comment>
<organism evidence="7 8">
    <name type="scientific">Branchiostoma lanceolatum</name>
    <name type="common">Common lancelet</name>
    <name type="synonym">Amphioxus lanceolatum</name>
    <dbReference type="NCBI Taxonomy" id="7740"/>
    <lineage>
        <taxon>Eukaryota</taxon>
        <taxon>Metazoa</taxon>
        <taxon>Chordata</taxon>
        <taxon>Cephalochordata</taxon>
        <taxon>Leptocardii</taxon>
        <taxon>Amphioxiformes</taxon>
        <taxon>Branchiostomatidae</taxon>
        <taxon>Branchiostoma</taxon>
    </lineage>
</organism>
<evidence type="ECO:0000256" key="1">
    <source>
        <dbReference type="ARBA" id="ARBA00004141"/>
    </source>
</evidence>
<sequence>MAEGSMQCIKYLLFAFNLIFWITGLAMIGVGATVKIAFGDYFDFTGNAFASAPVFLIILGVFVSIIGFLGCFGAIRENYCMVTTFAVLLSLIFILEIAAGITGYVLRNDIENVIDTAMTDFMMKWENTTKGRLAFDGVQKEFVCCGVKNYTDWFDKSPNFNPNGTSRNVPGSCCKNAKTEFDVKNPDDSCGVGAGADQTDINTEGCLNKLEDWLAHNILIIGGAGIGIAFIQVVGIIFACCLMRSIKQEYEVV</sequence>
<dbReference type="Gene3D" id="1.10.1450.10">
    <property type="entry name" value="Tetraspanin"/>
    <property type="match status" value="1"/>
</dbReference>
<dbReference type="AlphaFoldDB" id="A0A8K0EDG8"/>
<dbReference type="PANTHER" id="PTHR19282">
    <property type="entry name" value="TETRASPANIN"/>
    <property type="match status" value="1"/>
</dbReference>
<dbReference type="Pfam" id="PF00335">
    <property type="entry name" value="Tetraspanin"/>
    <property type="match status" value="1"/>
</dbReference>
<dbReference type="GO" id="GO:0005886">
    <property type="term" value="C:plasma membrane"/>
    <property type="evidence" value="ECO:0007669"/>
    <property type="project" value="TreeGrafter"/>
</dbReference>
<dbReference type="PIRSF" id="PIRSF002419">
    <property type="entry name" value="Tetraspanin"/>
    <property type="match status" value="1"/>
</dbReference>
<protein>
    <recommendedName>
        <fullName evidence="6">Tetraspanin</fullName>
    </recommendedName>
</protein>
<keyword evidence="8" id="KW-1185">Reference proteome</keyword>
<feature type="transmembrane region" description="Helical" evidence="6">
    <location>
        <begin position="82"/>
        <end position="106"/>
    </location>
</feature>
<dbReference type="InterPro" id="IPR018499">
    <property type="entry name" value="Tetraspanin/Peripherin"/>
</dbReference>
<evidence type="ECO:0000313" key="7">
    <source>
        <dbReference type="EMBL" id="CAH1248874.1"/>
    </source>
</evidence>
<feature type="transmembrane region" description="Helical" evidence="6">
    <location>
        <begin position="218"/>
        <end position="242"/>
    </location>
</feature>
<dbReference type="PROSITE" id="PS00421">
    <property type="entry name" value="TM4_1"/>
    <property type="match status" value="1"/>
</dbReference>
<proteinExistence type="inferred from homology"/>
<keyword evidence="3 6" id="KW-0812">Transmembrane</keyword>
<dbReference type="PRINTS" id="PR00259">
    <property type="entry name" value="TMFOUR"/>
</dbReference>
<evidence type="ECO:0000256" key="2">
    <source>
        <dbReference type="ARBA" id="ARBA00006840"/>
    </source>
</evidence>
<dbReference type="InterPro" id="IPR018503">
    <property type="entry name" value="Tetraspanin_CS"/>
</dbReference>
<evidence type="ECO:0000256" key="3">
    <source>
        <dbReference type="ARBA" id="ARBA00022692"/>
    </source>
</evidence>
<reference evidence="7" key="1">
    <citation type="submission" date="2022-01" db="EMBL/GenBank/DDBJ databases">
        <authorList>
            <person name="Braso-Vives M."/>
        </authorList>
    </citation>
    <scope>NUCLEOTIDE SEQUENCE</scope>
</reference>
<keyword evidence="4 6" id="KW-1133">Transmembrane helix</keyword>
<dbReference type="PANTHER" id="PTHR19282:SF456">
    <property type="entry name" value="CD63 MOLECULE"/>
    <property type="match status" value="1"/>
</dbReference>
<dbReference type="OrthoDB" id="10033535at2759"/>
<dbReference type="InterPro" id="IPR008952">
    <property type="entry name" value="Tetraspanin_EC2_sf"/>
</dbReference>
<evidence type="ECO:0000256" key="4">
    <source>
        <dbReference type="ARBA" id="ARBA00022989"/>
    </source>
</evidence>
<feature type="transmembrane region" description="Helical" evidence="6">
    <location>
        <begin position="12"/>
        <end position="34"/>
    </location>
</feature>
<gene>
    <name evidence="7" type="primary">CD63</name>
    <name evidence="7" type="ORF">BLAG_LOCUS10163</name>
</gene>
<dbReference type="Proteomes" id="UP000838412">
    <property type="component" value="Chromosome 17"/>
</dbReference>
<evidence type="ECO:0000313" key="8">
    <source>
        <dbReference type="Proteomes" id="UP000838412"/>
    </source>
</evidence>
<dbReference type="EMBL" id="OV696702">
    <property type="protein sequence ID" value="CAH1248874.1"/>
    <property type="molecule type" value="Genomic_DNA"/>
</dbReference>
<dbReference type="SUPFAM" id="SSF48652">
    <property type="entry name" value="Tetraspanin"/>
    <property type="match status" value="1"/>
</dbReference>
<name>A0A8K0EDG8_BRALA</name>
<comment type="subcellular location">
    <subcellularLocation>
        <location evidence="1 6">Membrane</location>
        <topology evidence="1 6">Multi-pass membrane protein</topology>
    </subcellularLocation>
</comment>